<dbReference type="GeneID" id="95352175"/>
<dbReference type="InterPro" id="IPR012337">
    <property type="entry name" value="RNaseH-like_sf"/>
</dbReference>
<name>A0A919FGW0_9ACTN</name>
<reference evidence="4" key="1">
    <citation type="journal article" date="2014" name="Int. J. Syst. Evol. Microbiol.">
        <title>Complete genome sequence of Corynebacterium casei LMG S-19264T (=DSM 44701T), isolated from a smear-ripened cheese.</title>
        <authorList>
            <consortium name="US DOE Joint Genome Institute (JGI-PGF)"/>
            <person name="Walter F."/>
            <person name="Albersmeier A."/>
            <person name="Kalinowski J."/>
            <person name="Ruckert C."/>
        </authorList>
    </citation>
    <scope>NUCLEOTIDE SEQUENCE</scope>
    <source>
        <strain evidence="4">JCM 4646</strain>
    </source>
</reference>
<dbReference type="InterPro" id="IPR047952">
    <property type="entry name" value="Transpos_IS4"/>
</dbReference>
<dbReference type="PANTHER" id="PTHR37529">
    <property type="entry name" value="TRANSPOSASE INSG FOR INSERTION SEQUENCE ELEMENT IS4-RELATED"/>
    <property type="match status" value="1"/>
</dbReference>
<feature type="domain" description="Transposase IS4 N-terminal" evidence="3">
    <location>
        <begin position="17"/>
        <end position="113"/>
    </location>
</feature>
<evidence type="ECO:0000313" key="5">
    <source>
        <dbReference type="Proteomes" id="UP000617734"/>
    </source>
</evidence>
<feature type="region of interest" description="Disordered" evidence="1">
    <location>
        <begin position="354"/>
        <end position="408"/>
    </location>
</feature>
<dbReference type="NCBIfam" id="NF033592">
    <property type="entry name" value="transpos_IS4_1"/>
    <property type="match status" value="1"/>
</dbReference>
<dbReference type="Pfam" id="PF13006">
    <property type="entry name" value="Nterm_IS4"/>
    <property type="match status" value="1"/>
</dbReference>
<evidence type="ECO:0000259" key="2">
    <source>
        <dbReference type="Pfam" id="PF01609"/>
    </source>
</evidence>
<evidence type="ECO:0000256" key="1">
    <source>
        <dbReference type="SAM" id="MobiDB-lite"/>
    </source>
</evidence>
<dbReference type="InterPro" id="IPR024473">
    <property type="entry name" value="Transposases_IS4_N"/>
</dbReference>
<dbReference type="SUPFAM" id="SSF53098">
    <property type="entry name" value="Ribonuclease H-like"/>
    <property type="match status" value="1"/>
</dbReference>
<reference evidence="4" key="2">
    <citation type="submission" date="2020-09" db="EMBL/GenBank/DDBJ databases">
        <authorList>
            <person name="Sun Q."/>
            <person name="Ohkuma M."/>
        </authorList>
    </citation>
    <scope>NUCLEOTIDE SEQUENCE</scope>
    <source>
        <strain evidence="4">JCM 4646</strain>
    </source>
</reference>
<organism evidence="4 5">
    <name type="scientific">Kitasatospora indigofera</name>
    <dbReference type="NCBI Taxonomy" id="67307"/>
    <lineage>
        <taxon>Bacteria</taxon>
        <taxon>Bacillati</taxon>
        <taxon>Actinomycetota</taxon>
        <taxon>Actinomycetes</taxon>
        <taxon>Kitasatosporales</taxon>
        <taxon>Streptomycetaceae</taxon>
        <taxon>Kitasatospora</taxon>
    </lineage>
</organism>
<keyword evidence="5" id="KW-1185">Reference proteome</keyword>
<sequence>MANHAELPTSRLADDLAIGLLAKTFPYKAVHAAIATTGRLEQRTRTLPAWLMAYLSMALWLDLGTGYVRVLRNLISGLHWSSGLTHCYPIPTDGAICRARERLGSEPLRLLFDSTTRPAGHPRATWRGLRKVAVDSTVFDLPSSEKNLVEFAGGAGSAVPQVRLSLLAECGSQALLGAAFNSAAAGERAPLEQVLDRCTPGMLVMAARAVPSYDLFSRTAATGAELLWGTCDSFTLSFKSRLTDGSYLSELRGRRPADRLAVRVIEAGLVYDDETPGVRALVTTLLDPRTAPAQELATCYAERWDTTALLRRTKVDLRRPGGALRSRTPDGVRQEIWALLCVYQALRTLGTGREDADGPFTGSPFADAPPAGGPPANGPSAGGPFVGGPDLPAAPESTGNPRTAALAH</sequence>
<dbReference type="EMBL" id="BNBO01000006">
    <property type="protein sequence ID" value="GHH65045.1"/>
    <property type="molecule type" value="Genomic_DNA"/>
</dbReference>
<accession>A0A919FGW0</accession>
<dbReference type="Proteomes" id="UP000617734">
    <property type="component" value="Unassembled WGS sequence"/>
</dbReference>
<dbReference type="GO" id="GO:0003677">
    <property type="term" value="F:DNA binding"/>
    <property type="evidence" value="ECO:0007669"/>
    <property type="project" value="InterPro"/>
</dbReference>
<dbReference type="GO" id="GO:0004803">
    <property type="term" value="F:transposase activity"/>
    <property type="evidence" value="ECO:0007669"/>
    <property type="project" value="InterPro"/>
</dbReference>
<evidence type="ECO:0008006" key="6">
    <source>
        <dbReference type="Google" id="ProtNLM"/>
    </source>
</evidence>
<evidence type="ECO:0000259" key="3">
    <source>
        <dbReference type="Pfam" id="PF13006"/>
    </source>
</evidence>
<comment type="caution">
    <text evidence="4">The sequence shown here is derived from an EMBL/GenBank/DDBJ whole genome shotgun (WGS) entry which is preliminary data.</text>
</comment>
<gene>
    <name evidence="4" type="ORF">GCM10018781_16820</name>
</gene>
<proteinExistence type="predicted"/>
<dbReference type="GO" id="GO:0006313">
    <property type="term" value="P:DNA transposition"/>
    <property type="evidence" value="ECO:0007669"/>
    <property type="project" value="InterPro"/>
</dbReference>
<dbReference type="InterPro" id="IPR002559">
    <property type="entry name" value="Transposase_11"/>
</dbReference>
<evidence type="ECO:0000313" key="4">
    <source>
        <dbReference type="EMBL" id="GHH65045.1"/>
    </source>
</evidence>
<feature type="domain" description="Transposase IS4-like" evidence="2">
    <location>
        <begin position="128"/>
        <end position="343"/>
    </location>
</feature>
<dbReference type="RefSeq" id="WP_190210161.1">
    <property type="nucleotide sequence ID" value="NZ_BNBO01000006.1"/>
</dbReference>
<protein>
    <recommendedName>
        <fullName evidence="6">Transposase</fullName>
    </recommendedName>
</protein>
<dbReference type="Pfam" id="PF01609">
    <property type="entry name" value="DDE_Tnp_1"/>
    <property type="match status" value="1"/>
</dbReference>
<dbReference type="AlphaFoldDB" id="A0A919FGW0"/>
<dbReference type="PANTHER" id="PTHR37529:SF1">
    <property type="entry name" value="TRANSPOSASE INSG FOR INSERTION SEQUENCE ELEMENT IS4-RELATED"/>
    <property type="match status" value="1"/>
</dbReference>